<feature type="region of interest" description="Disordered" evidence="4">
    <location>
        <begin position="1"/>
        <end position="78"/>
    </location>
</feature>
<dbReference type="PANTHER" id="PTHR16308:SF13">
    <property type="entry name" value="PROTEIN LINGERER"/>
    <property type="match status" value="1"/>
</dbReference>
<keyword evidence="3" id="KW-0597">Phosphoprotein</keyword>
<gene>
    <name evidence="5" type="primary">lig_1</name>
    <name evidence="5" type="ORF">g.1718</name>
</gene>
<accession>A0A146L7D1</accession>
<dbReference type="GO" id="GO:0005737">
    <property type="term" value="C:cytoplasm"/>
    <property type="evidence" value="ECO:0007669"/>
    <property type="project" value="UniProtKB-SubCell"/>
</dbReference>
<dbReference type="InterPro" id="IPR022166">
    <property type="entry name" value="UBAP2/Lig"/>
</dbReference>
<comment type="subcellular location">
    <subcellularLocation>
        <location evidence="1">Cytoplasm</location>
    </subcellularLocation>
</comment>
<evidence type="ECO:0000256" key="1">
    <source>
        <dbReference type="ARBA" id="ARBA00004496"/>
    </source>
</evidence>
<feature type="non-terminal residue" evidence="5">
    <location>
        <position position="117"/>
    </location>
</feature>
<name>A0A146L7D1_LYGHE</name>
<organism evidence="5">
    <name type="scientific">Lygus hesperus</name>
    <name type="common">Western plant bug</name>
    <dbReference type="NCBI Taxonomy" id="30085"/>
    <lineage>
        <taxon>Eukaryota</taxon>
        <taxon>Metazoa</taxon>
        <taxon>Ecdysozoa</taxon>
        <taxon>Arthropoda</taxon>
        <taxon>Hexapoda</taxon>
        <taxon>Insecta</taxon>
        <taxon>Pterygota</taxon>
        <taxon>Neoptera</taxon>
        <taxon>Paraneoptera</taxon>
        <taxon>Hemiptera</taxon>
        <taxon>Heteroptera</taxon>
        <taxon>Panheteroptera</taxon>
        <taxon>Cimicomorpha</taxon>
        <taxon>Miridae</taxon>
        <taxon>Mirini</taxon>
        <taxon>Lygus</taxon>
    </lineage>
</organism>
<feature type="compositionally biased region" description="Polar residues" evidence="4">
    <location>
        <begin position="43"/>
        <end position="53"/>
    </location>
</feature>
<proteinExistence type="predicted"/>
<feature type="compositionally biased region" description="Low complexity" evidence="4">
    <location>
        <begin position="28"/>
        <end position="42"/>
    </location>
</feature>
<dbReference type="PANTHER" id="PTHR16308">
    <property type="entry name" value="UBIQUITIN ASSOCIATED PROTEIN 2-LIKE/LINGERER"/>
    <property type="match status" value="1"/>
</dbReference>
<evidence type="ECO:0000256" key="2">
    <source>
        <dbReference type="ARBA" id="ARBA00022490"/>
    </source>
</evidence>
<feature type="compositionally biased region" description="Polar residues" evidence="4">
    <location>
        <begin position="1"/>
        <end position="27"/>
    </location>
</feature>
<dbReference type="EMBL" id="GDHC01016059">
    <property type="protein sequence ID" value="JAQ02570.1"/>
    <property type="molecule type" value="Transcribed_RNA"/>
</dbReference>
<evidence type="ECO:0000256" key="4">
    <source>
        <dbReference type="SAM" id="MobiDB-lite"/>
    </source>
</evidence>
<feature type="non-terminal residue" evidence="5">
    <location>
        <position position="1"/>
    </location>
</feature>
<dbReference type="InterPro" id="IPR051833">
    <property type="entry name" value="TC-DDR_regulator"/>
</dbReference>
<reference evidence="5" key="1">
    <citation type="journal article" date="2016" name="Gigascience">
        <title>De novo construction of an expanded transcriptome assembly for the western tarnished plant bug, Lygus hesperus.</title>
        <authorList>
            <person name="Tassone E.E."/>
            <person name="Geib S.M."/>
            <person name="Hall B."/>
            <person name="Fabrick J.A."/>
            <person name="Brent C.S."/>
            <person name="Hull J.J."/>
        </authorList>
    </citation>
    <scope>NUCLEOTIDE SEQUENCE</scope>
</reference>
<protein>
    <submittedName>
        <fullName evidence="5">Protein lingerer</fullName>
    </submittedName>
</protein>
<dbReference type="GO" id="GO:0005634">
    <property type="term" value="C:nucleus"/>
    <property type="evidence" value="ECO:0007669"/>
    <property type="project" value="TreeGrafter"/>
</dbReference>
<evidence type="ECO:0000256" key="3">
    <source>
        <dbReference type="ARBA" id="ARBA00022553"/>
    </source>
</evidence>
<keyword evidence="2" id="KW-0963">Cytoplasm</keyword>
<dbReference type="AlphaFoldDB" id="A0A146L7D1"/>
<evidence type="ECO:0000313" key="5">
    <source>
        <dbReference type="EMBL" id="JAQ02570.1"/>
    </source>
</evidence>
<dbReference type="Pfam" id="PF12478">
    <property type="entry name" value="UBAP2-Lig"/>
    <property type="match status" value="1"/>
</dbReference>
<sequence length="117" mass="12665">AQTYGNNNTSATAQFNNNAQYGSSPNTNAYNNSNYVVANSSYGTTTDSQTQPQHHPVRTKAQRARVPPPSKIPASAVEMPGDINSSITYLDVQFGAMDFMSDSSSFDGVVDNKFIIY</sequence>